<evidence type="ECO:0000313" key="3">
    <source>
        <dbReference type="EMBL" id="SVD46615.1"/>
    </source>
</evidence>
<dbReference type="PANTHER" id="PTHR43861">
    <property type="entry name" value="TRANS-ACONITATE 2-METHYLTRANSFERASE-RELATED"/>
    <property type="match status" value="1"/>
</dbReference>
<sequence length="189" mass="21550">MSLKDKEKWDCKYGVPEYIASKEPAEWLKGHASLLSGKGSALDIASGEGRNAVFAAERGYQTLAIDISVAGLKKAHALAEEKGVDIKTRVVDLDDWKFEQNAFDLILCFNFLDRRIFPAIKNTLKPRGLIFYETFTIDYLKYSNFKREWVLEHNELLDVFGEFRILGYREMDTGNKAFASLIALKQNDL</sequence>
<dbReference type="InterPro" id="IPR041698">
    <property type="entry name" value="Methyltransf_25"/>
</dbReference>
<dbReference type="SUPFAM" id="SSF53335">
    <property type="entry name" value="S-adenosyl-L-methionine-dependent methyltransferases"/>
    <property type="match status" value="1"/>
</dbReference>
<reference evidence="3" key="1">
    <citation type="submission" date="2018-05" db="EMBL/GenBank/DDBJ databases">
        <authorList>
            <person name="Lanie J.A."/>
            <person name="Ng W.-L."/>
            <person name="Kazmierczak K.M."/>
            <person name="Andrzejewski T.M."/>
            <person name="Davidsen T.M."/>
            <person name="Wayne K.J."/>
            <person name="Tettelin H."/>
            <person name="Glass J.I."/>
            <person name="Rusch D."/>
            <person name="Podicherti R."/>
            <person name="Tsui H.-C.T."/>
            <person name="Winkler M.E."/>
        </authorList>
    </citation>
    <scope>NUCLEOTIDE SEQUENCE</scope>
</reference>
<keyword evidence="1" id="KW-0808">Transferase</keyword>
<dbReference type="AlphaFoldDB" id="A0A382VKR4"/>
<feature type="domain" description="Methyltransferase" evidence="2">
    <location>
        <begin position="42"/>
        <end position="128"/>
    </location>
</feature>
<dbReference type="EMBL" id="UINC01152433">
    <property type="protein sequence ID" value="SVD46615.1"/>
    <property type="molecule type" value="Genomic_DNA"/>
</dbReference>
<gene>
    <name evidence="3" type="ORF">METZ01_LOCUS399469</name>
</gene>
<name>A0A382VKR4_9ZZZZ</name>
<evidence type="ECO:0000259" key="2">
    <source>
        <dbReference type="Pfam" id="PF13649"/>
    </source>
</evidence>
<dbReference type="PANTHER" id="PTHR43861:SF3">
    <property type="entry name" value="PUTATIVE (AFU_ORTHOLOGUE AFUA_2G14390)-RELATED"/>
    <property type="match status" value="1"/>
</dbReference>
<dbReference type="CDD" id="cd02440">
    <property type="entry name" value="AdoMet_MTases"/>
    <property type="match status" value="1"/>
</dbReference>
<dbReference type="Pfam" id="PF13649">
    <property type="entry name" value="Methyltransf_25"/>
    <property type="match status" value="1"/>
</dbReference>
<dbReference type="Gene3D" id="3.40.50.150">
    <property type="entry name" value="Vaccinia Virus protein VP39"/>
    <property type="match status" value="1"/>
</dbReference>
<organism evidence="3">
    <name type="scientific">marine metagenome</name>
    <dbReference type="NCBI Taxonomy" id="408172"/>
    <lineage>
        <taxon>unclassified sequences</taxon>
        <taxon>metagenomes</taxon>
        <taxon>ecological metagenomes</taxon>
    </lineage>
</organism>
<proteinExistence type="predicted"/>
<protein>
    <recommendedName>
        <fullName evidence="2">Methyltransferase domain-containing protein</fullName>
    </recommendedName>
</protein>
<dbReference type="GO" id="GO:0016740">
    <property type="term" value="F:transferase activity"/>
    <property type="evidence" value="ECO:0007669"/>
    <property type="project" value="UniProtKB-KW"/>
</dbReference>
<evidence type="ECO:0000256" key="1">
    <source>
        <dbReference type="ARBA" id="ARBA00022679"/>
    </source>
</evidence>
<accession>A0A382VKR4</accession>
<dbReference type="InterPro" id="IPR029063">
    <property type="entry name" value="SAM-dependent_MTases_sf"/>
</dbReference>